<dbReference type="AlphaFoldDB" id="A0A2Z4GAD3"/>
<feature type="compositionally biased region" description="Basic and acidic residues" evidence="1">
    <location>
        <begin position="74"/>
        <end position="94"/>
    </location>
</feature>
<dbReference type="Proteomes" id="UP000249873">
    <property type="component" value="Chromosome"/>
</dbReference>
<dbReference type="KEGG" id="als:DJ013_08510"/>
<dbReference type="OrthoDB" id="890578at2"/>
<evidence type="ECO:0000313" key="2">
    <source>
        <dbReference type="EMBL" id="AWV98212.1"/>
    </source>
</evidence>
<sequence>MLKEFIPPTFALGPEFIPKILFLTREAVWLRMGANLDLATKKKHHVTDPEGLVLGLLTTKTSYDRNSQLRRCARHSELTRRDSSKSRQRLPIKE</sequence>
<reference evidence="2 3" key="1">
    <citation type="submission" date="2018-05" db="EMBL/GenBank/DDBJ databases">
        <title>Complete genome sequence of Arcticibacterium luteifluviistationis SM1504T, a cytophagaceae bacterium isolated from Arctic surface seawater.</title>
        <authorList>
            <person name="Li Y."/>
            <person name="Qin Q.-L."/>
        </authorList>
    </citation>
    <scope>NUCLEOTIDE SEQUENCE [LARGE SCALE GENOMIC DNA]</scope>
    <source>
        <strain evidence="2 3">SM1504</strain>
    </source>
</reference>
<evidence type="ECO:0000313" key="3">
    <source>
        <dbReference type="Proteomes" id="UP000249873"/>
    </source>
</evidence>
<keyword evidence="3" id="KW-1185">Reference proteome</keyword>
<feature type="region of interest" description="Disordered" evidence="1">
    <location>
        <begin position="72"/>
        <end position="94"/>
    </location>
</feature>
<dbReference type="EMBL" id="CP029480">
    <property type="protein sequence ID" value="AWV98212.1"/>
    <property type="molecule type" value="Genomic_DNA"/>
</dbReference>
<organism evidence="2 3">
    <name type="scientific">Arcticibacterium luteifluviistationis</name>
    <dbReference type="NCBI Taxonomy" id="1784714"/>
    <lineage>
        <taxon>Bacteria</taxon>
        <taxon>Pseudomonadati</taxon>
        <taxon>Bacteroidota</taxon>
        <taxon>Cytophagia</taxon>
        <taxon>Cytophagales</taxon>
        <taxon>Leadbetterellaceae</taxon>
        <taxon>Arcticibacterium</taxon>
    </lineage>
</organism>
<gene>
    <name evidence="2" type="ORF">DJ013_08510</name>
</gene>
<name>A0A2Z4GAD3_9BACT</name>
<accession>A0A2Z4GAD3</accession>
<proteinExistence type="predicted"/>
<evidence type="ECO:0000256" key="1">
    <source>
        <dbReference type="SAM" id="MobiDB-lite"/>
    </source>
</evidence>
<protein>
    <submittedName>
        <fullName evidence="2">Uncharacterized protein</fullName>
    </submittedName>
</protein>